<evidence type="ECO:0000313" key="3">
    <source>
        <dbReference type="Proteomes" id="UP000076587"/>
    </source>
</evidence>
<comment type="caution">
    <text evidence="2">The sequence shown here is derived from an EMBL/GenBank/DDBJ whole genome shotgun (WGS) entry which is preliminary data.</text>
</comment>
<sequence length="112" mass="12185">MKRLLIAALFTISFTGLASEYRGTIKQVVCHVETVSPVCQVMLNGTPHSESCAKDSSWKYTFDGTTPEGKNILSILMAAQMSGKTVGIRGLDKCTLATGSEDLRHVYIETPM</sequence>
<dbReference type="AlphaFoldDB" id="A0A167BWK3"/>
<dbReference type="Proteomes" id="UP000076587">
    <property type="component" value="Unassembled WGS sequence"/>
</dbReference>
<keyword evidence="1" id="KW-0732">Signal</keyword>
<dbReference type="EMBL" id="AUXT01000162">
    <property type="protein sequence ID" value="KZN46984.1"/>
    <property type="molecule type" value="Genomic_DNA"/>
</dbReference>
<protein>
    <submittedName>
        <fullName evidence="2">Uncharacterized protein</fullName>
    </submittedName>
</protein>
<feature type="chain" id="PRO_5007884439" evidence="1">
    <location>
        <begin position="19"/>
        <end position="112"/>
    </location>
</feature>
<feature type="signal peptide" evidence="1">
    <location>
        <begin position="1"/>
        <end position="18"/>
    </location>
</feature>
<proteinExistence type="predicted"/>
<dbReference type="RefSeq" id="WP_063377357.1">
    <property type="nucleotide sequence ID" value="NZ_AUXT01000162.1"/>
</dbReference>
<gene>
    <name evidence="2" type="ORF">N482_11265</name>
</gene>
<reference evidence="2 3" key="1">
    <citation type="submission" date="2013-07" db="EMBL/GenBank/DDBJ databases">
        <title>Comparative Genomic and Metabolomic Analysis of Twelve Strains of Pseudoalteromonas luteoviolacea.</title>
        <authorList>
            <person name="Vynne N.G."/>
            <person name="Mansson M."/>
            <person name="Gram L."/>
        </authorList>
    </citation>
    <scope>NUCLEOTIDE SEQUENCE [LARGE SCALE GENOMIC DNA]</scope>
    <source>
        <strain evidence="2 3">NCIMB 1942</strain>
    </source>
</reference>
<dbReference type="PATRIC" id="fig|1365253.3.peg.2769"/>
<evidence type="ECO:0000313" key="2">
    <source>
        <dbReference type="EMBL" id="KZN46984.1"/>
    </source>
</evidence>
<name>A0A167BWK3_9GAMM</name>
<organism evidence="2 3">
    <name type="scientific">Pseudoalteromonas luteoviolacea NCIMB 1942</name>
    <dbReference type="NCBI Taxonomy" id="1365253"/>
    <lineage>
        <taxon>Bacteria</taxon>
        <taxon>Pseudomonadati</taxon>
        <taxon>Pseudomonadota</taxon>
        <taxon>Gammaproteobacteria</taxon>
        <taxon>Alteromonadales</taxon>
        <taxon>Pseudoalteromonadaceae</taxon>
        <taxon>Pseudoalteromonas</taxon>
    </lineage>
</organism>
<accession>A0A167BWK3</accession>
<evidence type="ECO:0000256" key="1">
    <source>
        <dbReference type="SAM" id="SignalP"/>
    </source>
</evidence>
<dbReference type="OrthoDB" id="6304024at2"/>